<sequence length="60" mass="7628">MYIKLYKNFFVKEKSQIKSDFKDTWLRRHNPQPRMCRREEWIGEKEQTYLLLPNWLYFIA</sequence>
<organism evidence="1 2">
    <name type="scientific">Streptococcus sanguinis</name>
    <dbReference type="NCBI Taxonomy" id="1305"/>
    <lineage>
        <taxon>Bacteria</taxon>
        <taxon>Bacillati</taxon>
        <taxon>Bacillota</taxon>
        <taxon>Bacilli</taxon>
        <taxon>Lactobacillales</taxon>
        <taxon>Streptococcaceae</taxon>
        <taxon>Streptococcus</taxon>
    </lineage>
</organism>
<reference evidence="1 2" key="1">
    <citation type="submission" date="2018-11" db="EMBL/GenBank/DDBJ databases">
        <title>Genomes From Bacteria Associated with the Canine Oral Cavity: a Test Case for Automated Genome-Based Taxonomic Assignment.</title>
        <authorList>
            <person name="Coil D.A."/>
            <person name="Jospin G."/>
            <person name="Darling A.E."/>
            <person name="Wallis C."/>
            <person name="Davis I.J."/>
            <person name="Harris S."/>
            <person name="Eisen J.A."/>
            <person name="Holcombe L.J."/>
            <person name="O'Flynn C."/>
        </authorList>
    </citation>
    <scope>NUCLEOTIDE SEQUENCE [LARGE SCALE GENOMIC DNA]</scope>
    <source>
        <strain evidence="1 2">OH953</strain>
    </source>
</reference>
<dbReference type="GO" id="GO:0004812">
    <property type="term" value="F:aminoacyl-tRNA ligase activity"/>
    <property type="evidence" value="ECO:0007669"/>
    <property type="project" value="UniProtKB-KW"/>
</dbReference>
<evidence type="ECO:0000313" key="1">
    <source>
        <dbReference type="EMBL" id="RRC92560.1"/>
    </source>
</evidence>
<accession>A0A3P1S6T8</accession>
<keyword evidence="1" id="KW-0030">Aminoacyl-tRNA synthetase</keyword>
<dbReference type="EMBL" id="RQZI01000004">
    <property type="protein sequence ID" value="RRC92560.1"/>
    <property type="molecule type" value="Genomic_DNA"/>
</dbReference>
<evidence type="ECO:0000313" key="2">
    <source>
        <dbReference type="Proteomes" id="UP000277597"/>
    </source>
</evidence>
<gene>
    <name evidence="1" type="ORF">EII39_05205</name>
</gene>
<proteinExistence type="predicted"/>
<dbReference type="AlphaFoldDB" id="A0A3P1S6T8"/>
<comment type="caution">
    <text evidence="1">The sequence shown here is derived from an EMBL/GenBank/DDBJ whole genome shotgun (WGS) entry which is preliminary data.</text>
</comment>
<protein>
    <submittedName>
        <fullName evidence="1">Tyrosyl-tRNA synthetase</fullName>
    </submittedName>
</protein>
<keyword evidence="1" id="KW-0436">Ligase</keyword>
<dbReference type="Proteomes" id="UP000277597">
    <property type="component" value="Unassembled WGS sequence"/>
</dbReference>
<name>A0A3P1S6T8_STRSA</name>